<organism evidence="1 2">
    <name type="scientific">Acidithiobacillus montserratensis</name>
    <dbReference type="NCBI Taxonomy" id="2729135"/>
    <lineage>
        <taxon>Bacteria</taxon>
        <taxon>Pseudomonadati</taxon>
        <taxon>Pseudomonadota</taxon>
        <taxon>Acidithiobacillia</taxon>
        <taxon>Acidithiobacillales</taxon>
        <taxon>Acidithiobacillaceae</taxon>
        <taxon>Acidithiobacillus</taxon>
    </lineage>
</organism>
<proteinExistence type="predicted"/>
<protein>
    <submittedName>
        <fullName evidence="1">Uncharacterized protein</fullName>
    </submittedName>
</protein>
<dbReference type="Proteomes" id="UP001195965">
    <property type="component" value="Chromosome"/>
</dbReference>
<evidence type="ECO:0000313" key="1">
    <source>
        <dbReference type="EMBL" id="XRI74668.1"/>
    </source>
</evidence>
<name>A0ACD5HJ31_9PROT</name>
<dbReference type="EMBL" id="CP127526">
    <property type="protein sequence ID" value="XRI74668.1"/>
    <property type="molecule type" value="Genomic_DNA"/>
</dbReference>
<sequence length="69" mass="7690">MIEILPNGGKQSSGNVPGRAQGICTFACPGSRPMYLIGDARCYGMAVTLWHLLWRQLVIQRFRRGQKPS</sequence>
<reference evidence="1 2" key="1">
    <citation type="journal article" date="2021" name="ISME J.">
        <title>Genomic evolution of the class Acidithiobacillia: deep-branching Proteobacteria living in extreme acidic conditions.</title>
        <authorList>
            <person name="Moya-Beltran A."/>
            <person name="Beard S."/>
            <person name="Rojas-Villalobos C."/>
            <person name="Issotta F."/>
            <person name="Gallardo Y."/>
            <person name="Ulloa R."/>
            <person name="Giaveno A."/>
            <person name="Degli Esposti M."/>
            <person name="Johnson D.B."/>
            <person name="Quatrini R."/>
        </authorList>
    </citation>
    <scope>NUCLEOTIDE SEQUENCE [LARGE SCALE GENOMIC DNA]</scope>
    <source>
        <strain evidence="1 2">GG1-14</strain>
    </source>
</reference>
<gene>
    <name evidence="1" type="ORF">HHS34_005600</name>
</gene>
<evidence type="ECO:0000313" key="2">
    <source>
        <dbReference type="Proteomes" id="UP001195965"/>
    </source>
</evidence>
<accession>A0ACD5HJ31</accession>
<keyword evidence="2" id="KW-1185">Reference proteome</keyword>